<sequence length="573" mass="57737">MTAAPPSSLFSLPGEWVAADGSPRPPLRPGRIGVILPGGPEAALAAEPALTRLRRLFPEARIAVLAAAGTAAMARLLGLADTTPTWPDAALDPFDLLIDLRVTPGDPADLPDAHVIAGIGEGPHLAVAVPYPGTSPLPSTRCGLPALAGEALGSTPAGLELSLEAEAPHSPVSAGRGDDDRALGFGLLGVSLTDLGAPETDALAWEAEAVGGLLGPGWYPIEPWGTWSGAALGVLRLPLPPAAVGPFEVRLRLRGFVHAAAPEGMGVLRATGAAPVPVRATLAQSEFEALITLPPPMPVLGLSAGPLRLPEGGGRLRLRLRAAGPIAGRMLRLSLRPPVGRQSLASLDWPLDIAAAGVLELDMALPEAPEAMLELALDGPPASALVIEGVELRGQPATDGGAPAVPAVLGAWSLLVEGCAALSLAASPPPLHLAAPREARPGYEAARAAGDAGAVVVALLPYAGWPAEAWAELATGLKAVPGVWLMRPAPEQAAGALAALLSQADLVVGDGGLALALAARSGLRCLAVLAPGSAAPSGPNLSWVRAAPGAVVAPGEVLALLAPEIALRRQQRS</sequence>
<comment type="caution">
    <text evidence="1">The sequence shown here is derived from an EMBL/GenBank/DDBJ whole genome shotgun (WGS) entry which is preliminary data.</text>
</comment>
<evidence type="ECO:0000313" key="1">
    <source>
        <dbReference type="EMBL" id="PZW51161.1"/>
    </source>
</evidence>
<dbReference type="OrthoDB" id="7467524at2"/>
<keyword evidence="2" id="KW-1185">Reference proteome</keyword>
<dbReference type="RefSeq" id="WP_111396425.1">
    <property type="nucleotide sequence ID" value="NZ_QKYU01000001.1"/>
</dbReference>
<protein>
    <submittedName>
        <fullName evidence="1">Uncharacterized protein</fullName>
    </submittedName>
</protein>
<organism evidence="1 2">
    <name type="scientific">Humitalea rosea</name>
    <dbReference type="NCBI Taxonomy" id="990373"/>
    <lineage>
        <taxon>Bacteria</taxon>
        <taxon>Pseudomonadati</taxon>
        <taxon>Pseudomonadota</taxon>
        <taxon>Alphaproteobacteria</taxon>
        <taxon>Acetobacterales</taxon>
        <taxon>Roseomonadaceae</taxon>
        <taxon>Humitalea</taxon>
    </lineage>
</organism>
<accession>A0A2W7ITN6</accession>
<dbReference type="Proteomes" id="UP000249688">
    <property type="component" value="Unassembled WGS sequence"/>
</dbReference>
<dbReference type="AlphaFoldDB" id="A0A2W7ITN6"/>
<reference evidence="1 2" key="1">
    <citation type="submission" date="2018-06" db="EMBL/GenBank/DDBJ databases">
        <title>Genomic Encyclopedia of Archaeal and Bacterial Type Strains, Phase II (KMG-II): from individual species to whole genera.</title>
        <authorList>
            <person name="Goeker M."/>
        </authorList>
    </citation>
    <scope>NUCLEOTIDE SEQUENCE [LARGE SCALE GENOMIC DNA]</scope>
    <source>
        <strain evidence="1 2">DSM 24525</strain>
    </source>
</reference>
<dbReference type="EMBL" id="QKYU01000001">
    <property type="protein sequence ID" value="PZW51161.1"/>
    <property type="molecule type" value="Genomic_DNA"/>
</dbReference>
<evidence type="ECO:0000313" key="2">
    <source>
        <dbReference type="Proteomes" id="UP000249688"/>
    </source>
</evidence>
<proteinExistence type="predicted"/>
<name>A0A2W7ITN6_9PROT</name>
<gene>
    <name evidence="1" type="ORF">C8P66_101383</name>
</gene>